<reference evidence="2" key="1">
    <citation type="submission" date="2017-01" db="EMBL/GenBank/DDBJ databases">
        <authorList>
            <person name="Varghese N."/>
            <person name="Submissions S."/>
        </authorList>
    </citation>
    <scope>NUCLEOTIDE SEQUENCE [LARGE SCALE GENOMIC DNA]</scope>
    <source>
        <strain evidence="2">DSM 24913</strain>
    </source>
</reference>
<evidence type="ECO:0000313" key="2">
    <source>
        <dbReference type="Proteomes" id="UP000185639"/>
    </source>
</evidence>
<dbReference type="Proteomes" id="UP000185639">
    <property type="component" value="Unassembled WGS sequence"/>
</dbReference>
<sequence length="166" mass="18935">MYQIRYWNLLKELKAQVAYLHEYAASDELLDKSVNIFLAVTSSASIAGWALWNEYQIVWACIIAASQVVTAIKPFLPFRKRLKAVSDLNTQIQSIFLDAETGWYRVSEGCLTEEEIHQETVRLKGRVLSAERSTLNGLVLPRKRTLKELAEQSADEYFTVNYLGEG</sequence>
<protein>
    <recommendedName>
        <fullName evidence="3">SMODS and SLOG-associating 2TM effector domain-containing protein</fullName>
    </recommendedName>
</protein>
<accession>A0A1N7IU04</accession>
<gene>
    <name evidence="1" type="ORF">SAMN05421686_1012</name>
</gene>
<evidence type="ECO:0000313" key="1">
    <source>
        <dbReference type="EMBL" id="SIS40572.1"/>
    </source>
</evidence>
<organism evidence="1 2">
    <name type="scientific">Thalassolituus maritimus</name>
    <dbReference type="NCBI Taxonomy" id="484498"/>
    <lineage>
        <taxon>Bacteria</taxon>
        <taxon>Pseudomonadati</taxon>
        <taxon>Pseudomonadota</taxon>
        <taxon>Gammaproteobacteria</taxon>
        <taxon>Oceanospirillales</taxon>
        <taxon>Oceanospirillaceae</taxon>
        <taxon>Thalassolituus</taxon>
    </lineage>
</organism>
<evidence type="ECO:0008006" key="3">
    <source>
        <dbReference type="Google" id="ProtNLM"/>
    </source>
</evidence>
<keyword evidence="2" id="KW-1185">Reference proteome</keyword>
<dbReference type="EMBL" id="FTOH01000001">
    <property type="protein sequence ID" value="SIS40572.1"/>
    <property type="molecule type" value="Genomic_DNA"/>
</dbReference>
<name>A0A1N7IU04_9GAMM</name>
<proteinExistence type="predicted"/>
<dbReference type="AlphaFoldDB" id="A0A1N7IU04"/>